<feature type="domain" description="F-box" evidence="1">
    <location>
        <begin position="5"/>
        <end position="52"/>
    </location>
</feature>
<dbReference type="Proteomes" id="UP000708208">
    <property type="component" value="Unassembled WGS sequence"/>
</dbReference>
<protein>
    <recommendedName>
        <fullName evidence="1">F-box domain-containing protein</fullName>
    </recommendedName>
</protein>
<name>A0A8J2PD66_9HEXA</name>
<dbReference type="SMART" id="SM00256">
    <property type="entry name" value="FBOX"/>
    <property type="match status" value="1"/>
</dbReference>
<evidence type="ECO:0000259" key="1">
    <source>
        <dbReference type="PROSITE" id="PS50181"/>
    </source>
</evidence>
<reference evidence="2" key="1">
    <citation type="submission" date="2021-06" db="EMBL/GenBank/DDBJ databases">
        <authorList>
            <person name="Hodson N. C."/>
            <person name="Mongue J. A."/>
            <person name="Jaron S. K."/>
        </authorList>
    </citation>
    <scope>NUCLEOTIDE SEQUENCE</scope>
</reference>
<keyword evidence="3" id="KW-1185">Reference proteome</keyword>
<dbReference type="InterPro" id="IPR001810">
    <property type="entry name" value="F-box_dom"/>
</dbReference>
<comment type="caution">
    <text evidence="2">The sequence shown here is derived from an EMBL/GenBank/DDBJ whole genome shotgun (WGS) entry which is preliminary data.</text>
</comment>
<evidence type="ECO:0000313" key="2">
    <source>
        <dbReference type="EMBL" id="CAG7817198.1"/>
    </source>
</evidence>
<dbReference type="AlphaFoldDB" id="A0A8J2PD66"/>
<dbReference type="EMBL" id="CAJVCH010388051">
    <property type="protein sequence ID" value="CAG7817198.1"/>
    <property type="molecule type" value="Genomic_DNA"/>
</dbReference>
<dbReference type="CDD" id="cd09917">
    <property type="entry name" value="F-box_SF"/>
    <property type="match status" value="1"/>
</dbReference>
<dbReference type="PROSITE" id="PS50181">
    <property type="entry name" value="FBOX"/>
    <property type="match status" value="1"/>
</dbReference>
<evidence type="ECO:0000313" key="3">
    <source>
        <dbReference type="Proteomes" id="UP000708208"/>
    </source>
</evidence>
<gene>
    <name evidence="2" type="ORF">AFUS01_LOCUS27776</name>
</gene>
<proteinExistence type="predicted"/>
<dbReference type="Pfam" id="PF00646">
    <property type="entry name" value="F-box"/>
    <property type="match status" value="1"/>
</dbReference>
<feature type="non-terminal residue" evidence="2">
    <location>
        <position position="1"/>
    </location>
</feature>
<sequence>KKKNMTGFAQLPIELIASIFCKLDLESKLVARQVCWEWKYVLDTLFMKFQVLLTNQSMPYVRRCMQLNVDTLQVRNFSRKIVPSPDSTNNQLYLHPKKIVFMRKPKTILKASVCPENTIEVLDRNGGIEYLRWDFNTLQYNDLQGIQQIQFQNLKQLKV</sequence>
<organism evidence="2 3">
    <name type="scientific">Allacma fusca</name>
    <dbReference type="NCBI Taxonomy" id="39272"/>
    <lineage>
        <taxon>Eukaryota</taxon>
        <taxon>Metazoa</taxon>
        <taxon>Ecdysozoa</taxon>
        <taxon>Arthropoda</taxon>
        <taxon>Hexapoda</taxon>
        <taxon>Collembola</taxon>
        <taxon>Symphypleona</taxon>
        <taxon>Sminthuridae</taxon>
        <taxon>Allacma</taxon>
    </lineage>
</organism>
<accession>A0A8J2PD66</accession>